<dbReference type="Pfam" id="PF00171">
    <property type="entry name" value="Aldedh"/>
    <property type="match status" value="1"/>
</dbReference>
<dbReference type="Proteomes" id="UP000294847">
    <property type="component" value="Chromosome 5"/>
</dbReference>
<dbReference type="PANTHER" id="PTHR43570">
    <property type="entry name" value="ALDEHYDE DEHYDROGENASE"/>
    <property type="match status" value="1"/>
</dbReference>
<dbReference type="Gene3D" id="3.40.605.10">
    <property type="entry name" value="Aldehyde Dehydrogenase, Chain A, domain 1"/>
    <property type="match status" value="1"/>
</dbReference>
<dbReference type="InterPro" id="IPR016162">
    <property type="entry name" value="Ald_DH_N"/>
</dbReference>
<reference evidence="8 9" key="1">
    <citation type="journal article" date="2019" name="Mol. Biol. Evol.">
        <title>Blast fungal genomes show frequent chromosomal changes, gene gains and losses, and effector gene turnover.</title>
        <authorList>
            <person name="Gomez Luciano L.B."/>
            <person name="Jason Tsai I."/>
            <person name="Chuma I."/>
            <person name="Tosa Y."/>
            <person name="Chen Y.H."/>
            <person name="Li J.Y."/>
            <person name="Li M.Y."/>
            <person name="Jade Lu M.Y."/>
            <person name="Nakayashiki H."/>
            <person name="Li W.H."/>
        </authorList>
    </citation>
    <scope>NUCLEOTIDE SEQUENCE [LARGE SCALE GENOMIC DNA]</scope>
    <source>
        <strain evidence="8">MZ5-1-6</strain>
    </source>
</reference>
<dbReference type="InterPro" id="IPR012394">
    <property type="entry name" value="Aldehyde_DH_NAD(P)"/>
</dbReference>
<dbReference type="GO" id="GO:0004029">
    <property type="term" value="F:aldehyde dehydrogenase (NAD+) activity"/>
    <property type="evidence" value="ECO:0007669"/>
    <property type="project" value="TreeGrafter"/>
</dbReference>
<feature type="transmembrane region" description="Helical" evidence="6">
    <location>
        <begin position="501"/>
        <end position="521"/>
    </location>
</feature>
<dbReference type="InterPro" id="IPR015590">
    <property type="entry name" value="Aldehyde_DH_dom"/>
</dbReference>
<dbReference type="PIRSF" id="PIRSF036492">
    <property type="entry name" value="ALDH"/>
    <property type="match status" value="1"/>
</dbReference>
<organism evidence="8 9">
    <name type="scientific">Pyricularia oryzae</name>
    <name type="common">Rice blast fungus</name>
    <name type="synonym">Magnaporthe oryzae</name>
    <dbReference type="NCBI Taxonomy" id="318829"/>
    <lineage>
        <taxon>Eukaryota</taxon>
        <taxon>Fungi</taxon>
        <taxon>Dikarya</taxon>
        <taxon>Ascomycota</taxon>
        <taxon>Pezizomycotina</taxon>
        <taxon>Sordariomycetes</taxon>
        <taxon>Sordariomycetidae</taxon>
        <taxon>Magnaporthales</taxon>
        <taxon>Pyriculariaceae</taxon>
        <taxon>Pyricularia</taxon>
    </lineage>
</organism>
<dbReference type="InterPro" id="IPR016161">
    <property type="entry name" value="Ald_DH/histidinol_DH"/>
</dbReference>
<dbReference type="GO" id="GO:0016117">
    <property type="term" value="P:carotenoid biosynthetic process"/>
    <property type="evidence" value="ECO:0007669"/>
    <property type="project" value="UniProtKB-KW"/>
</dbReference>
<keyword evidence="6" id="KW-1133">Transmembrane helix</keyword>
<dbReference type="InterPro" id="IPR016163">
    <property type="entry name" value="Ald_DH_C"/>
</dbReference>
<keyword evidence="2" id="KW-0125">Carotenoid biosynthesis</keyword>
<keyword evidence="6" id="KW-0812">Transmembrane</keyword>
<feature type="active site" evidence="5">
    <location>
        <position position="266"/>
    </location>
</feature>
<dbReference type="PANTHER" id="PTHR43570:SF16">
    <property type="entry name" value="ALDEHYDE DEHYDROGENASE TYPE III, ISOFORM Q"/>
    <property type="match status" value="1"/>
</dbReference>
<dbReference type="GO" id="GO:0005737">
    <property type="term" value="C:cytoplasm"/>
    <property type="evidence" value="ECO:0007669"/>
    <property type="project" value="TreeGrafter"/>
</dbReference>
<gene>
    <name evidence="8" type="ORF">PoMZ_11408</name>
</gene>
<evidence type="ECO:0000313" key="9">
    <source>
        <dbReference type="Proteomes" id="UP000294847"/>
    </source>
</evidence>
<name>A0A4P7NKH0_PYROR</name>
<evidence type="ECO:0000256" key="6">
    <source>
        <dbReference type="SAM" id="Phobius"/>
    </source>
</evidence>
<keyword evidence="6" id="KW-0472">Membrane</keyword>
<protein>
    <recommendedName>
        <fullName evidence="4">Aldehyde dehydrogenase</fullName>
    </recommendedName>
</protein>
<dbReference type="CDD" id="cd07135">
    <property type="entry name" value="ALDH_F14-YMR110C"/>
    <property type="match status" value="1"/>
</dbReference>
<dbReference type="EMBL" id="CP034208">
    <property type="protein sequence ID" value="QBZ62526.1"/>
    <property type="molecule type" value="Genomic_DNA"/>
</dbReference>
<evidence type="ECO:0000259" key="7">
    <source>
        <dbReference type="Pfam" id="PF00171"/>
    </source>
</evidence>
<dbReference type="AlphaFoldDB" id="A0A4P7NKH0"/>
<proteinExistence type="inferred from homology"/>
<keyword evidence="3 4" id="KW-0560">Oxidoreductase</keyword>
<sequence>MTSTTTTVTSVTPIKTTYSTPAEVDDAHSTLHATFRTGLTKDLAWRRWQLKQLWWMMDENMDRIFDALKADLNRHHFESLFTDIRSVKADIISHLKNLEDWTSTKPINTGIPLGSWLFKARIRKEPLGVAFIMGAWNYPMLLLLQPVISAIAAGCCVLLKPSDLSVHSERLLQELVPKYLDPRAIRIVTGGPAETGYMLEKRFNHIFFTGSTRVGHIVAAAAAKHLTPVVLELGGQNPVIVHKTADIDYSARRIAFAKFQNAGQICLSVNHVFVDPEVADEFVERASYWCAKFVEGEARDHLTHIINTRNFDRLCGLLDATSGKVVQGGGRDRETCYLQPTVVRDVTLSDPLMSEELFGPILPVIAATPDEAIRTISSGPSPLALYIFARDDAFVEHVLDRTLSGGVTVNNIAVHVAFDDAPFGGVGDSGHGAYHGRHGVDSFVHRRPVVHIPSWVDRLLGFTYPPYSMDNAGKMTIKNSLGFKKGETMEDQRRVAGRGRLWYATAVGVGGVVAAVGARYLQA</sequence>
<feature type="active site" evidence="5">
    <location>
        <position position="232"/>
    </location>
</feature>
<accession>A0A4P7NKH0</accession>
<evidence type="ECO:0000256" key="2">
    <source>
        <dbReference type="ARBA" id="ARBA00022746"/>
    </source>
</evidence>
<feature type="domain" description="Aldehyde dehydrogenase" evidence="7">
    <location>
        <begin position="13"/>
        <end position="446"/>
    </location>
</feature>
<evidence type="ECO:0000256" key="1">
    <source>
        <dbReference type="ARBA" id="ARBA00009986"/>
    </source>
</evidence>
<evidence type="ECO:0000256" key="3">
    <source>
        <dbReference type="ARBA" id="ARBA00023002"/>
    </source>
</evidence>
<comment type="similarity">
    <text evidence="1 4">Belongs to the aldehyde dehydrogenase family.</text>
</comment>
<evidence type="ECO:0000256" key="5">
    <source>
        <dbReference type="PIRSR" id="PIRSR036492-1"/>
    </source>
</evidence>
<evidence type="ECO:0000313" key="8">
    <source>
        <dbReference type="EMBL" id="QBZ62526.1"/>
    </source>
</evidence>
<dbReference type="Gene3D" id="3.40.309.10">
    <property type="entry name" value="Aldehyde Dehydrogenase, Chain A, domain 2"/>
    <property type="match status" value="1"/>
</dbReference>
<dbReference type="FunFam" id="3.40.605.10:FF:000004">
    <property type="entry name" value="Aldehyde dehydrogenase"/>
    <property type="match status" value="1"/>
</dbReference>
<evidence type="ECO:0000256" key="4">
    <source>
        <dbReference type="PIRNR" id="PIRNR036492"/>
    </source>
</evidence>
<dbReference type="GO" id="GO:0006081">
    <property type="term" value="P:aldehyde metabolic process"/>
    <property type="evidence" value="ECO:0007669"/>
    <property type="project" value="InterPro"/>
</dbReference>
<dbReference type="SUPFAM" id="SSF53720">
    <property type="entry name" value="ALDH-like"/>
    <property type="match status" value="1"/>
</dbReference>